<sequence>MPVCPPVICGWDIHSHVHNCPPLVDNTAGEHSKRGEHRCY</sequence>
<organism evidence="1">
    <name type="scientific">Myoviridae sp. ctXRl20</name>
    <dbReference type="NCBI Taxonomy" id="2827610"/>
    <lineage>
        <taxon>Viruses</taxon>
        <taxon>Duplodnaviria</taxon>
        <taxon>Heunggongvirae</taxon>
        <taxon>Uroviricota</taxon>
        <taxon>Caudoviricetes</taxon>
    </lineage>
</organism>
<protein>
    <submittedName>
        <fullName evidence="1">Uncharacterized protein</fullName>
    </submittedName>
</protein>
<proteinExistence type="predicted"/>
<evidence type="ECO:0000313" key="1">
    <source>
        <dbReference type="EMBL" id="DAD72290.1"/>
    </source>
</evidence>
<name>A0A8S5LQS7_9CAUD</name>
<accession>A0A8S5LQS7</accession>
<dbReference type="EMBL" id="BK015896">
    <property type="protein sequence ID" value="DAD72290.1"/>
    <property type="molecule type" value="Genomic_DNA"/>
</dbReference>
<reference evidence="1" key="1">
    <citation type="journal article" date="2021" name="Proc. Natl. Acad. Sci. U.S.A.">
        <title>A Catalog of Tens of Thousands of Viruses from Human Metagenomes Reveals Hidden Associations with Chronic Diseases.</title>
        <authorList>
            <person name="Tisza M.J."/>
            <person name="Buck C.B."/>
        </authorList>
    </citation>
    <scope>NUCLEOTIDE SEQUENCE</scope>
    <source>
        <strain evidence="1">CtXRl20</strain>
    </source>
</reference>